<dbReference type="HOGENOM" id="CLU_124487_0_0_3"/>
<accession>K9WAH0</accession>
<dbReference type="STRING" id="1173027.Mic7113_0862"/>
<proteinExistence type="predicted"/>
<keyword evidence="2" id="KW-1185">Reference proteome</keyword>
<dbReference type="RefSeq" id="WP_015180924.1">
    <property type="nucleotide sequence ID" value="NC_019738.1"/>
</dbReference>
<dbReference type="PATRIC" id="fig|1173027.3.peg.948"/>
<dbReference type="EMBL" id="CP003630">
    <property type="protein sequence ID" value="AFZ16764.1"/>
    <property type="molecule type" value="Genomic_DNA"/>
</dbReference>
<evidence type="ECO:0000313" key="1">
    <source>
        <dbReference type="EMBL" id="AFZ16764.1"/>
    </source>
</evidence>
<name>K9WAH0_9CYAN</name>
<protein>
    <recommendedName>
        <fullName evidence="3">Type IV pilin PilA</fullName>
    </recommendedName>
</protein>
<dbReference type="Proteomes" id="UP000010471">
    <property type="component" value="Chromosome"/>
</dbReference>
<evidence type="ECO:0000313" key="2">
    <source>
        <dbReference type="Proteomes" id="UP000010471"/>
    </source>
</evidence>
<organism evidence="1 2">
    <name type="scientific">Allocoleopsis franciscana PCC 7113</name>
    <dbReference type="NCBI Taxonomy" id="1173027"/>
    <lineage>
        <taxon>Bacteria</taxon>
        <taxon>Bacillati</taxon>
        <taxon>Cyanobacteriota</taxon>
        <taxon>Cyanophyceae</taxon>
        <taxon>Coleofasciculales</taxon>
        <taxon>Coleofasciculaceae</taxon>
        <taxon>Allocoleopsis</taxon>
        <taxon>Allocoleopsis franciscana</taxon>
    </lineage>
</organism>
<dbReference type="KEGG" id="mic:Mic7113_0862"/>
<reference evidence="1 2" key="1">
    <citation type="submission" date="2012-06" db="EMBL/GenBank/DDBJ databases">
        <title>Finished chromosome of genome of Microcoleus sp. PCC 7113.</title>
        <authorList>
            <consortium name="US DOE Joint Genome Institute"/>
            <person name="Gugger M."/>
            <person name="Coursin T."/>
            <person name="Rippka R."/>
            <person name="Tandeau De Marsac N."/>
            <person name="Huntemann M."/>
            <person name="Wei C.-L."/>
            <person name="Han J."/>
            <person name="Detter J.C."/>
            <person name="Han C."/>
            <person name="Tapia R."/>
            <person name="Chen A."/>
            <person name="Kyrpides N."/>
            <person name="Mavromatis K."/>
            <person name="Markowitz V."/>
            <person name="Szeto E."/>
            <person name="Ivanova N."/>
            <person name="Pagani I."/>
            <person name="Pati A."/>
            <person name="Goodwin L."/>
            <person name="Nordberg H.P."/>
            <person name="Cantor M.N."/>
            <person name="Hua S.X."/>
            <person name="Woyke T."/>
            <person name="Kerfeld C.A."/>
        </authorList>
    </citation>
    <scope>NUCLEOTIDE SEQUENCE [LARGE SCALE GENOMIC DNA]</scope>
    <source>
        <strain evidence="1 2">PCC 7113</strain>
    </source>
</reference>
<dbReference type="eggNOG" id="ENOG502ZQCI">
    <property type="taxonomic scope" value="Bacteria"/>
</dbReference>
<gene>
    <name evidence="1" type="ORF">Mic7113_0862</name>
</gene>
<sequence>MPVKQFDYEASLAEFSHHDGAIALLKKHRPYLEMIPSMRRPDESVITIPLPIVRIRHPKPPAGQNHITYTASPEAVCLPCDLAIVMCDPEWKIKMGVEIFIFIHRPHEDFSNLLSRWRQTQVLLDKDYEWLMPPRYQHILSEGNDRIYPLFVVFPETPERIQRGLLGGCLPFVMQIPEVLEKEENIESLSPESPPA</sequence>
<evidence type="ECO:0008006" key="3">
    <source>
        <dbReference type="Google" id="ProtNLM"/>
    </source>
</evidence>
<dbReference type="OrthoDB" id="467906at2"/>
<dbReference type="AlphaFoldDB" id="K9WAH0"/>